<sequence>MTNVVPINDQDSRINNYGFTEEDNISHLDLGFKFYDLTDKVHRVLGQTHCFDYVNNLSVSANMPVTGGTLWYAISDIFSTNCAIARFGRHAGISMHEHTKYMDRNFLVAVLLVLYTLDQQENWRRRLGAGSMPANEDGMEMTNGQTIEKVGDGHGVEDLTASKADTKGVAIDGRRNSYMHAWQ</sequence>
<accession>A0A0D3GQ45</accession>
<dbReference type="Gramene" id="OBART07G11740.1">
    <property type="protein sequence ID" value="OBART07G11740.1"/>
    <property type="gene ID" value="OBART07G11740"/>
</dbReference>
<protein>
    <submittedName>
        <fullName evidence="1">Uncharacterized protein</fullName>
    </submittedName>
</protein>
<name>A0A0D3GQ45_9ORYZ</name>
<dbReference type="EnsemblPlants" id="OBART07G11740.1">
    <property type="protein sequence ID" value="OBART07G11740.1"/>
    <property type="gene ID" value="OBART07G11740"/>
</dbReference>
<dbReference type="Pfam" id="PF06830">
    <property type="entry name" value="Root_cap"/>
    <property type="match status" value="1"/>
</dbReference>
<keyword evidence="2" id="KW-1185">Reference proteome</keyword>
<dbReference type="eggNOG" id="ENOG502QS4C">
    <property type="taxonomic scope" value="Eukaryota"/>
</dbReference>
<dbReference type="InterPro" id="IPR009646">
    <property type="entry name" value="Root_cap"/>
</dbReference>
<dbReference type="STRING" id="65489.A0A0D3GQ45"/>
<dbReference type="AlphaFoldDB" id="A0A0D3GQ45"/>
<evidence type="ECO:0000313" key="2">
    <source>
        <dbReference type="Proteomes" id="UP000026960"/>
    </source>
</evidence>
<dbReference type="PANTHER" id="PTHR31656">
    <property type="entry name" value="ROOT CAP DOMAIN-CONTAINING PROTEIN"/>
    <property type="match status" value="1"/>
</dbReference>
<proteinExistence type="predicted"/>
<dbReference type="HOGENOM" id="CLU_1615111_0_0_1"/>
<dbReference type="PaxDb" id="65489-OBART07G11740.1"/>
<reference evidence="1" key="1">
    <citation type="journal article" date="2009" name="Rice">
        <title>De Novo Next Generation Sequencing of Plant Genomes.</title>
        <authorList>
            <person name="Rounsley S."/>
            <person name="Marri P.R."/>
            <person name="Yu Y."/>
            <person name="He R."/>
            <person name="Sisneros N."/>
            <person name="Goicoechea J.L."/>
            <person name="Lee S.J."/>
            <person name="Angelova A."/>
            <person name="Kudrna D."/>
            <person name="Luo M."/>
            <person name="Affourtit J."/>
            <person name="Desany B."/>
            <person name="Knight J."/>
            <person name="Niazi F."/>
            <person name="Egholm M."/>
            <person name="Wing R.A."/>
        </authorList>
    </citation>
    <scope>NUCLEOTIDE SEQUENCE [LARGE SCALE GENOMIC DNA]</scope>
    <source>
        <strain evidence="1">cv. IRGC 105608</strain>
    </source>
</reference>
<dbReference type="Proteomes" id="UP000026960">
    <property type="component" value="Chromosome 7"/>
</dbReference>
<reference evidence="1" key="2">
    <citation type="submission" date="2015-03" db="UniProtKB">
        <authorList>
            <consortium name="EnsemblPlants"/>
        </authorList>
    </citation>
    <scope>IDENTIFICATION</scope>
</reference>
<evidence type="ECO:0000313" key="1">
    <source>
        <dbReference type="EnsemblPlants" id="OBART07G11740.1"/>
    </source>
</evidence>
<organism evidence="1">
    <name type="scientific">Oryza barthii</name>
    <dbReference type="NCBI Taxonomy" id="65489"/>
    <lineage>
        <taxon>Eukaryota</taxon>
        <taxon>Viridiplantae</taxon>
        <taxon>Streptophyta</taxon>
        <taxon>Embryophyta</taxon>
        <taxon>Tracheophyta</taxon>
        <taxon>Spermatophyta</taxon>
        <taxon>Magnoliopsida</taxon>
        <taxon>Liliopsida</taxon>
        <taxon>Poales</taxon>
        <taxon>Poaceae</taxon>
        <taxon>BOP clade</taxon>
        <taxon>Oryzoideae</taxon>
        <taxon>Oryzeae</taxon>
        <taxon>Oryzinae</taxon>
        <taxon>Oryza</taxon>
    </lineage>
</organism>